<proteinExistence type="predicted"/>
<gene>
    <name evidence="4" type="ORF">AK88_04838</name>
</gene>
<sequence>MGGDEQDDEVEKTNTNDPHDGEKRQHEEDALFNDIIPQRDYRRIGTNVINEKMLIEEISKSGGTPGGRKNLTEQFNHAKVLSLENRKILLIQNIDLFSSLEELRLDNNLIEEMENLQGLSNLKILSLSNNKIKEIKNISHLQKLYELNLHNNQIEKIENLENNAELKILILSKNKIKHMENITYLRVLRKLKFLNLMDNPICLEEKNLFIQVGSTLSTLKCFNNVLLTEKSRSRRGFPSHLPKGYQGGENPSMESSPQQERDSNHYENYEKKIGEAYLSNITTLDQALFDQKKEPSVFLKIDYYSKVKEDFLRDVRLMSSTLIDKILQLNEERNKCSSTFESDVESFTAQYMKNNIAAFNQLRKRSKRVVRSLLTFLGCEKDPPPVELRKCPDTYKKRTQPSDHQMLNEAITRKVQNVCADFRFKRDNDEELPQADCTKADHAQEDETHGVGNSEPASDNPERTEANESNALLLEGEKYKIIKKYIQKNMEENFLFRDKLINDELANMVSINNFLECFKREVSKMIKLINDHISDYFRKLEELEENFNSRIINFFAEVKNNEHPSVTLSEDEINEYYAYKGSRSNILNNLEDFISSSYNKAGSFLIEEKKKHLFVKSRDRISEIEKIVDMSNDLFYSYLSILRVRVQ</sequence>
<keyword evidence="1" id="KW-0433">Leucine-rich repeat</keyword>
<dbReference type="InterPro" id="IPR025875">
    <property type="entry name" value="Leu-rich_rpt_4"/>
</dbReference>
<protein>
    <recommendedName>
        <fullName evidence="6">Leucine-rich repeat protein</fullName>
    </recommendedName>
</protein>
<dbReference type="PROSITE" id="PS51450">
    <property type="entry name" value="LRR"/>
    <property type="match status" value="4"/>
</dbReference>
<dbReference type="SMART" id="SM00369">
    <property type="entry name" value="LRR_TYP"/>
    <property type="match status" value="3"/>
</dbReference>
<feature type="region of interest" description="Disordered" evidence="3">
    <location>
        <begin position="234"/>
        <end position="265"/>
    </location>
</feature>
<reference evidence="4 5" key="1">
    <citation type="submission" date="2014-03" db="EMBL/GenBank/DDBJ databases">
        <title>The Genome Sequence of Plasmodium fragile nilgiri.</title>
        <authorList>
            <consortium name="The Broad Institute Genomics Platform"/>
            <consortium name="The Broad Institute Genome Sequencing Center for Infectious Disease"/>
            <person name="Neafsey D."/>
            <person name="Duraisingh M."/>
            <person name="Young S.K."/>
            <person name="Zeng Q."/>
            <person name="Gargeya S."/>
            <person name="Abouelleil A."/>
            <person name="Alvarado L."/>
            <person name="Chapman S.B."/>
            <person name="Gainer-Dewar J."/>
            <person name="Goldberg J."/>
            <person name="Griggs A."/>
            <person name="Gujja S."/>
            <person name="Hansen M."/>
            <person name="Howarth C."/>
            <person name="Imamovic A."/>
            <person name="Larimer J."/>
            <person name="Pearson M."/>
            <person name="Poon T.W."/>
            <person name="Priest M."/>
            <person name="Roberts A."/>
            <person name="Saif S."/>
            <person name="Shea T."/>
            <person name="Sykes S."/>
            <person name="Wortman J."/>
            <person name="Nusbaum C."/>
            <person name="Birren B."/>
        </authorList>
    </citation>
    <scope>NUCLEOTIDE SEQUENCE [LARGE SCALE GENOMIC DNA]</scope>
    <source>
        <strain evidence="5">nilgiri</strain>
    </source>
</reference>
<evidence type="ECO:0000313" key="5">
    <source>
        <dbReference type="Proteomes" id="UP000054561"/>
    </source>
</evidence>
<dbReference type="InterPro" id="IPR001611">
    <property type="entry name" value="Leu-rich_rpt"/>
</dbReference>
<evidence type="ECO:0000256" key="3">
    <source>
        <dbReference type="SAM" id="MobiDB-lite"/>
    </source>
</evidence>
<dbReference type="Gene3D" id="3.80.10.10">
    <property type="entry name" value="Ribonuclease Inhibitor"/>
    <property type="match status" value="2"/>
</dbReference>
<evidence type="ECO:0000313" key="4">
    <source>
        <dbReference type="EMBL" id="KJP85529.1"/>
    </source>
</evidence>
<dbReference type="PANTHER" id="PTHR45973">
    <property type="entry name" value="PROTEIN PHOSPHATASE 1 REGULATORY SUBUNIT SDS22-RELATED"/>
    <property type="match status" value="1"/>
</dbReference>
<feature type="region of interest" description="Disordered" evidence="3">
    <location>
        <begin position="1"/>
        <end position="32"/>
    </location>
</feature>
<feature type="compositionally biased region" description="Basic and acidic residues" evidence="3">
    <location>
        <begin position="11"/>
        <end position="29"/>
    </location>
</feature>
<feature type="region of interest" description="Disordered" evidence="3">
    <location>
        <begin position="442"/>
        <end position="470"/>
    </location>
</feature>
<name>A0A0D9QEV4_PLAFR</name>
<keyword evidence="2" id="KW-0677">Repeat</keyword>
<dbReference type="InterPro" id="IPR003591">
    <property type="entry name" value="Leu-rich_rpt_typical-subtyp"/>
</dbReference>
<evidence type="ECO:0000256" key="1">
    <source>
        <dbReference type="ARBA" id="ARBA00022614"/>
    </source>
</evidence>
<keyword evidence="5" id="KW-1185">Reference proteome</keyword>
<dbReference type="VEuPathDB" id="PlasmoDB:AK88_04838"/>
<accession>A0A0D9QEV4</accession>
<feature type="compositionally biased region" description="Acidic residues" evidence="3">
    <location>
        <begin position="1"/>
        <end position="10"/>
    </location>
</feature>
<dbReference type="SUPFAM" id="SSF52075">
    <property type="entry name" value="Outer arm dynein light chain 1"/>
    <property type="match status" value="1"/>
</dbReference>
<dbReference type="Pfam" id="PF12799">
    <property type="entry name" value="LRR_4"/>
    <property type="match status" value="1"/>
</dbReference>
<dbReference type="GeneID" id="24270152"/>
<dbReference type="PANTHER" id="PTHR45973:SF33">
    <property type="entry name" value="CHROMOSOME UNDETERMINED SCAFFOLD_20, WHOLE GENOME SHOTGUN SEQUENCE"/>
    <property type="match status" value="1"/>
</dbReference>
<organism evidence="4 5">
    <name type="scientific">Plasmodium fragile</name>
    <dbReference type="NCBI Taxonomy" id="5857"/>
    <lineage>
        <taxon>Eukaryota</taxon>
        <taxon>Sar</taxon>
        <taxon>Alveolata</taxon>
        <taxon>Apicomplexa</taxon>
        <taxon>Aconoidasida</taxon>
        <taxon>Haemosporida</taxon>
        <taxon>Plasmodiidae</taxon>
        <taxon>Plasmodium</taxon>
        <taxon>Plasmodium (Plasmodium)</taxon>
    </lineage>
</organism>
<dbReference type="OMA" id="NNFLECF"/>
<dbReference type="SMART" id="SM00365">
    <property type="entry name" value="LRR_SD22"/>
    <property type="match status" value="4"/>
</dbReference>
<evidence type="ECO:0000256" key="2">
    <source>
        <dbReference type="ARBA" id="ARBA00022737"/>
    </source>
</evidence>
<dbReference type="RefSeq" id="XP_012337865.1">
    <property type="nucleotide sequence ID" value="XM_012482442.1"/>
</dbReference>
<evidence type="ECO:0008006" key="6">
    <source>
        <dbReference type="Google" id="ProtNLM"/>
    </source>
</evidence>
<dbReference type="InterPro" id="IPR050576">
    <property type="entry name" value="Cilia_flagella_integrity"/>
</dbReference>
<dbReference type="AlphaFoldDB" id="A0A0D9QEV4"/>
<dbReference type="Proteomes" id="UP000054561">
    <property type="component" value="Unassembled WGS sequence"/>
</dbReference>
<dbReference type="OrthoDB" id="27917at2759"/>
<dbReference type="EMBL" id="KQ001721">
    <property type="protein sequence ID" value="KJP85529.1"/>
    <property type="molecule type" value="Genomic_DNA"/>
</dbReference>
<dbReference type="InterPro" id="IPR032675">
    <property type="entry name" value="LRR_dom_sf"/>
</dbReference>